<dbReference type="Pfam" id="PF06399">
    <property type="entry name" value="GFRP"/>
    <property type="match status" value="1"/>
</dbReference>
<dbReference type="InterPro" id="IPR036717">
    <property type="entry name" value="GFRP_sf"/>
</dbReference>
<protein>
    <submittedName>
        <fullName evidence="1">Uncharacterized protein</fullName>
    </submittedName>
</protein>
<dbReference type="GO" id="GO:0009890">
    <property type="term" value="P:negative regulation of biosynthetic process"/>
    <property type="evidence" value="ECO:0007669"/>
    <property type="project" value="InterPro"/>
</dbReference>
<evidence type="ECO:0000313" key="2">
    <source>
        <dbReference type="Proteomes" id="UP000472265"/>
    </source>
</evidence>
<dbReference type="AlphaFoldDB" id="A0A671XAA4"/>
<reference evidence="1" key="3">
    <citation type="submission" date="2025-09" db="UniProtKB">
        <authorList>
            <consortium name="Ensembl"/>
        </authorList>
    </citation>
    <scope>IDENTIFICATION</scope>
</reference>
<accession>A0A671XAA4</accession>
<dbReference type="Ensembl" id="ENSSAUT00010049666.1">
    <property type="protein sequence ID" value="ENSSAUP00010047251.1"/>
    <property type="gene ID" value="ENSSAUG00010019667.1"/>
</dbReference>
<dbReference type="SUPFAM" id="SSF69761">
    <property type="entry name" value="GTP cyclohydrolase I feedback regulatory protein, GFRP"/>
    <property type="match status" value="1"/>
</dbReference>
<proteinExistence type="predicted"/>
<reference evidence="1" key="1">
    <citation type="submission" date="2021-04" db="EMBL/GenBank/DDBJ databases">
        <authorList>
            <consortium name="Wellcome Sanger Institute Data Sharing"/>
        </authorList>
    </citation>
    <scope>NUCLEOTIDE SEQUENCE [LARGE SCALE GENOMIC DNA]</scope>
</reference>
<dbReference type="Proteomes" id="UP000472265">
    <property type="component" value="Chromosome 16"/>
</dbReference>
<evidence type="ECO:0000313" key="1">
    <source>
        <dbReference type="Ensembl" id="ENSSAUP00010047251.1"/>
    </source>
</evidence>
<dbReference type="GeneTree" id="ENSGT01120000273804"/>
<dbReference type="Gene3D" id="3.30.1410.10">
    <property type="entry name" value="GTP cyclohydrolase I feedback regulatory protein GFRP"/>
    <property type="match status" value="1"/>
</dbReference>
<name>A0A671XAA4_SPAAU</name>
<dbReference type="InParanoid" id="A0A671XAA4"/>
<reference evidence="1" key="2">
    <citation type="submission" date="2025-08" db="UniProtKB">
        <authorList>
            <consortium name="Ensembl"/>
        </authorList>
    </citation>
    <scope>IDENTIFICATION</scope>
</reference>
<organism evidence="1 2">
    <name type="scientific">Sparus aurata</name>
    <name type="common">Gilthead sea bream</name>
    <dbReference type="NCBI Taxonomy" id="8175"/>
    <lineage>
        <taxon>Eukaryota</taxon>
        <taxon>Metazoa</taxon>
        <taxon>Chordata</taxon>
        <taxon>Craniata</taxon>
        <taxon>Vertebrata</taxon>
        <taxon>Euteleostomi</taxon>
        <taxon>Actinopterygii</taxon>
        <taxon>Neopterygii</taxon>
        <taxon>Teleostei</taxon>
        <taxon>Neoteleostei</taxon>
        <taxon>Acanthomorphata</taxon>
        <taxon>Eupercaria</taxon>
        <taxon>Spariformes</taxon>
        <taxon>Sparidae</taxon>
        <taxon>Sparus</taxon>
    </lineage>
</organism>
<dbReference type="InterPro" id="IPR009112">
    <property type="entry name" value="GTP_CycHdrlase_I_reg"/>
</dbReference>
<keyword evidence="2" id="KW-1185">Reference proteome</keyword>
<sequence>TLLPLPPSRRRQLSANRVRPRPLLPIVAFVFIPPSSSRIQTRGREIPPVARDRFRAAAVTQIRLENGPTNVGDEYSDPAVMNYLGARKTTMLGNNFSEYHVDDDGGGTDAGVVPPQGDGVIEVLTVPKYLGKKKVGNVCFCKTQMC</sequence>